<dbReference type="SUPFAM" id="SSF48452">
    <property type="entry name" value="TPR-like"/>
    <property type="match status" value="1"/>
</dbReference>
<keyword evidence="1" id="KW-0732">Signal</keyword>
<dbReference type="InterPro" id="IPR011990">
    <property type="entry name" value="TPR-like_helical_dom_sf"/>
</dbReference>
<evidence type="ECO:0000313" key="2">
    <source>
        <dbReference type="EMBL" id="MFD1873059.1"/>
    </source>
</evidence>
<dbReference type="PROSITE" id="PS51257">
    <property type="entry name" value="PROKAR_LIPOPROTEIN"/>
    <property type="match status" value="1"/>
</dbReference>
<evidence type="ECO:0008006" key="4">
    <source>
        <dbReference type="Google" id="ProtNLM"/>
    </source>
</evidence>
<dbReference type="RefSeq" id="WP_382313565.1">
    <property type="nucleotide sequence ID" value="NZ_JBHUFD010000003.1"/>
</dbReference>
<gene>
    <name evidence="2" type="ORF">ACFSDX_11510</name>
</gene>
<evidence type="ECO:0000256" key="1">
    <source>
        <dbReference type="SAM" id="SignalP"/>
    </source>
</evidence>
<keyword evidence="3" id="KW-1185">Reference proteome</keyword>
<organism evidence="2 3">
    <name type="scientific">Hymenobacter bucti</name>
    <dbReference type="NCBI Taxonomy" id="1844114"/>
    <lineage>
        <taxon>Bacteria</taxon>
        <taxon>Pseudomonadati</taxon>
        <taxon>Bacteroidota</taxon>
        <taxon>Cytophagia</taxon>
        <taxon>Cytophagales</taxon>
        <taxon>Hymenobacteraceae</taxon>
        <taxon>Hymenobacter</taxon>
    </lineage>
</organism>
<reference evidence="3" key="1">
    <citation type="journal article" date="2019" name="Int. J. Syst. Evol. Microbiol.">
        <title>The Global Catalogue of Microorganisms (GCM) 10K type strain sequencing project: providing services to taxonomists for standard genome sequencing and annotation.</title>
        <authorList>
            <consortium name="The Broad Institute Genomics Platform"/>
            <consortium name="The Broad Institute Genome Sequencing Center for Infectious Disease"/>
            <person name="Wu L."/>
            <person name="Ma J."/>
        </authorList>
    </citation>
    <scope>NUCLEOTIDE SEQUENCE [LARGE SCALE GENOMIC DNA]</scope>
    <source>
        <strain evidence="3">CGMCC 1.15795</strain>
    </source>
</reference>
<dbReference type="EMBL" id="JBHUFD010000003">
    <property type="protein sequence ID" value="MFD1873059.1"/>
    <property type="molecule type" value="Genomic_DNA"/>
</dbReference>
<name>A0ABW4QTZ0_9BACT</name>
<sequence length="252" mass="28270">MALRYTSKFFCKLLLLLCVLIFASSCEIKYSSEVISTNDKEKSIAELSQEACDCFSNQKGDIDTRLTPCIKSINYSQTVNLPEGHSLQDSVAAVDSMKSKMNAMKSRELYKMSSMMQNLVVSCDAYGAEVEALYDKWYPIDSSAANLDSIKILKSNFQMASVSDSTKIAVLNKLIAKNIEARRLAEGLRRCQQMKKLFKNEGGAYYASAFIYNLQKKYPEAISELKQEISISGDNNLELIVAVIKRKAQHNK</sequence>
<proteinExistence type="predicted"/>
<feature type="signal peptide" evidence="1">
    <location>
        <begin position="1"/>
        <end position="23"/>
    </location>
</feature>
<protein>
    <recommendedName>
        <fullName evidence="4">Tetratricopeptide repeat protein</fullName>
    </recommendedName>
</protein>
<dbReference type="Gene3D" id="1.25.40.10">
    <property type="entry name" value="Tetratricopeptide repeat domain"/>
    <property type="match status" value="1"/>
</dbReference>
<accession>A0ABW4QTZ0</accession>
<evidence type="ECO:0000313" key="3">
    <source>
        <dbReference type="Proteomes" id="UP001597197"/>
    </source>
</evidence>
<dbReference type="Proteomes" id="UP001597197">
    <property type="component" value="Unassembled WGS sequence"/>
</dbReference>
<feature type="chain" id="PRO_5045576109" description="Tetratricopeptide repeat protein" evidence="1">
    <location>
        <begin position="24"/>
        <end position="252"/>
    </location>
</feature>
<comment type="caution">
    <text evidence="2">The sequence shown here is derived from an EMBL/GenBank/DDBJ whole genome shotgun (WGS) entry which is preliminary data.</text>
</comment>